<dbReference type="RefSeq" id="XP_038989669.1">
    <property type="nucleotide sequence ID" value="XM_039133741.1"/>
</dbReference>
<dbReference type="OrthoDB" id="428895at2759"/>
<keyword evidence="3" id="KW-1185">Reference proteome</keyword>
<dbReference type="Proteomes" id="UP000228380">
    <property type="component" value="Chromosome 14"/>
</dbReference>
<dbReference type="Gene3D" id="1.20.58.1070">
    <property type="match status" value="1"/>
</dbReference>
<feature type="compositionally biased region" description="Basic and acidic residues" evidence="2">
    <location>
        <begin position="91"/>
        <end position="100"/>
    </location>
</feature>
<name>A0A8B9B1P2_PHODC</name>
<feature type="compositionally biased region" description="Basic and acidic residues" evidence="2">
    <location>
        <begin position="51"/>
        <end position="69"/>
    </location>
</feature>
<feature type="region of interest" description="Disordered" evidence="2">
    <location>
        <begin position="1"/>
        <end position="22"/>
    </location>
</feature>
<dbReference type="InterPro" id="IPR035426">
    <property type="entry name" value="Gemin2/Brr1"/>
</dbReference>
<reference evidence="3" key="1">
    <citation type="journal article" date="2019" name="Nat. Commun.">
        <title>Genome-wide association mapping of date palm fruit traits.</title>
        <authorList>
            <person name="Hazzouri K.M."/>
            <person name="Gros-Balthazard M."/>
            <person name="Flowers J.M."/>
            <person name="Copetti D."/>
            <person name="Lemansour A."/>
            <person name="Lebrun M."/>
            <person name="Masmoudi K."/>
            <person name="Ferrand S."/>
            <person name="Dhar M.I."/>
            <person name="Fresquez Z.A."/>
            <person name="Rosas U."/>
            <person name="Zhang J."/>
            <person name="Talag J."/>
            <person name="Lee S."/>
            <person name="Kudrna D."/>
            <person name="Powell R.F."/>
            <person name="Leitch I.J."/>
            <person name="Krueger R.R."/>
            <person name="Wing R.A."/>
            <person name="Amiri K.M.A."/>
            <person name="Purugganan M.D."/>
        </authorList>
    </citation>
    <scope>NUCLEOTIDE SEQUENCE [LARGE SCALE GENOMIC DNA]</scope>
    <source>
        <strain evidence="3">cv. Khalas</strain>
    </source>
</reference>
<gene>
    <name evidence="4" type="primary">LOC120113061</name>
</gene>
<protein>
    <submittedName>
        <fullName evidence="4">Uncharacterized protein LOC120113061</fullName>
    </submittedName>
</protein>
<dbReference type="GO" id="GO:0032797">
    <property type="term" value="C:SMN complex"/>
    <property type="evidence" value="ECO:0007669"/>
    <property type="project" value="TreeGrafter"/>
</dbReference>
<evidence type="ECO:0000256" key="1">
    <source>
        <dbReference type="ARBA" id="ARBA00025758"/>
    </source>
</evidence>
<feature type="region of interest" description="Disordered" evidence="2">
    <location>
        <begin position="43"/>
        <end position="109"/>
    </location>
</feature>
<dbReference type="KEGG" id="pda:120113061"/>
<comment type="similarity">
    <text evidence="1">Belongs to the gemin-2 family.</text>
</comment>
<dbReference type="GO" id="GO:0000387">
    <property type="term" value="P:spliceosomal snRNP assembly"/>
    <property type="evidence" value="ECO:0007669"/>
    <property type="project" value="InterPro"/>
</dbReference>
<dbReference type="PANTHER" id="PTHR12794:SF0">
    <property type="entry name" value="GEM-ASSOCIATED PROTEIN 2"/>
    <property type="match status" value="1"/>
</dbReference>
<sequence>MAQDLFAEDGASATIEEAPPTVELCPVSFAGNAELTVDNDLRGLVDSVDSPEDRRGSALDARENGEEAPRNGSLETQERPPEPTGNGGEGVEAKRMRKDLEIEEKDGEVGLRGVNSESVCGNKGNGLVRRYSRSEMEALRFVGTGEQRQKWKEVYQKLGSVVAQEYDGLWASHPQKTKRGGKKKEKETPLIMGELLAVNAEKGSDLPDSADLVCSDTYFDNENCTIVEDLHDEYENIIDEDDSSSDEYQSIQKPAFLVEGEPDFDSGPPLDGFEYLRRVRWEAAQIPKVKVAKLNLSKVNSEQTPYMPKIPEIAKCPLNLLPLKDWEDAFLANFSEIRQAFSLLENSSDQVSARKSSDNYCKQTDRAEQPKCIPTVSVIRGMDAVSRAATLRNYISMLESASILSRDDCLWLFALCVAVDVPLGAETSAALRCLLRKCSSLLARKSEPDDEAAMLNILITITGKYFGQFDNPRS</sequence>
<dbReference type="GeneID" id="120113061"/>
<dbReference type="AlphaFoldDB" id="A0A8B9B1P2"/>
<evidence type="ECO:0000256" key="2">
    <source>
        <dbReference type="SAM" id="MobiDB-lite"/>
    </source>
</evidence>
<evidence type="ECO:0000313" key="3">
    <source>
        <dbReference type="Proteomes" id="UP000228380"/>
    </source>
</evidence>
<proteinExistence type="inferred from homology"/>
<accession>A0A8B9B1P2</accession>
<organism evidence="3 4">
    <name type="scientific">Phoenix dactylifera</name>
    <name type="common">Date palm</name>
    <dbReference type="NCBI Taxonomy" id="42345"/>
    <lineage>
        <taxon>Eukaryota</taxon>
        <taxon>Viridiplantae</taxon>
        <taxon>Streptophyta</taxon>
        <taxon>Embryophyta</taxon>
        <taxon>Tracheophyta</taxon>
        <taxon>Spermatophyta</taxon>
        <taxon>Magnoliopsida</taxon>
        <taxon>Liliopsida</taxon>
        <taxon>Arecaceae</taxon>
        <taxon>Coryphoideae</taxon>
        <taxon>Phoeniceae</taxon>
        <taxon>Phoenix</taxon>
    </lineage>
</organism>
<dbReference type="GO" id="GO:0005634">
    <property type="term" value="C:nucleus"/>
    <property type="evidence" value="ECO:0007669"/>
    <property type="project" value="TreeGrafter"/>
</dbReference>
<dbReference type="Pfam" id="PF04938">
    <property type="entry name" value="SIP1"/>
    <property type="match status" value="1"/>
</dbReference>
<dbReference type="PANTHER" id="PTHR12794">
    <property type="entry name" value="GEMIN2"/>
    <property type="match status" value="1"/>
</dbReference>
<reference evidence="4" key="2">
    <citation type="submission" date="2025-08" db="UniProtKB">
        <authorList>
            <consortium name="RefSeq"/>
        </authorList>
    </citation>
    <scope>IDENTIFICATION</scope>
    <source>
        <tissue evidence="4">Young leaves</tissue>
    </source>
</reference>
<evidence type="ECO:0000313" key="4">
    <source>
        <dbReference type="RefSeq" id="XP_038989669.1"/>
    </source>
</evidence>